<geneLocation type="plasmid" evidence="2 3">
    <name>unnamed1</name>
</geneLocation>
<reference evidence="2" key="1">
    <citation type="submission" date="2022-04" db="EMBL/GenBank/DDBJ databases">
        <title>Halocatena sp. nov., isolated from a salt lake.</title>
        <authorList>
            <person name="Cui H.-L."/>
        </authorList>
    </citation>
    <scope>NUCLEOTIDE SEQUENCE</scope>
    <source>
        <strain evidence="2">AD-1</strain>
        <plasmid evidence="2">unnamed1</plasmid>
    </source>
</reference>
<dbReference type="AlphaFoldDB" id="A0A8U0A5I1"/>
<gene>
    <name evidence="2" type="ORF">MW046_14885</name>
</gene>
<organism evidence="2 3">
    <name type="scientific">Halocatena salina</name>
    <dbReference type="NCBI Taxonomy" id="2934340"/>
    <lineage>
        <taxon>Archaea</taxon>
        <taxon>Methanobacteriati</taxon>
        <taxon>Methanobacteriota</taxon>
        <taxon>Stenosarchaea group</taxon>
        <taxon>Halobacteria</taxon>
        <taxon>Halobacteriales</taxon>
        <taxon>Natronomonadaceae</taxon>
        <taxon>Halocatena</taxon>
    </lineage>
</organism>
<protein>
    <submittedName>
        <fullName evidence="2">Uncharacterized protein</fullName>
    </submittedName>
</protein>
<keyword evidence="1" id="KW-1133">Transmembrane helix</keyword>
<evidence type="ECO:0000256" key="1">
    <source>
        <dbReference type="SAM" id="Phobius"/>
    </source>
</evidence>
<dbReference type="GeneID" id="71929358"/>
<evidence type="ECO:0000313" key="3">
    <source>
        <dbReference type="Proteomes" id="UP000831768"/>
    </source>
</evidence>
<keyword evidence="1" id="KW-0472">Membrane</keyword>
<dbReference type="Proteomes" id="UP000831768">
    <property type="component" value="Plasmid unnamed1"/>
</dbReference>
<dbReference type="EMBL" id="CP096020">
    <property type="protein sequence ID" value="UPM44294.1"/>
    <property type="molecule type" value="Genomic_DNA"/>
</dbReference>
<name>A0A8U0A5I1_9EURY</name>
<dbReference type="KEGG" id="haad:MW046_14885"/>
<keyword evidence="2" id="KW-0614">Plasmid</keyword>
<accession>A0A8U0A5I1</accession>
<keyword evidence="3" id="KW-1185">Reference proteome</keyword>
<proteinExistence type="predicted"/>
<keyword evidence="1" id="KW-0812">Transmembrane</keyword>
<feature type="transmembrane region" description="Helical" evidence="1">
    <location>
        <begin position="26"/>
        <end position="44"/>
    </location>
</feature>
<feature type="transmembrane region" description="Helical" evidence="1">
    <location>
        <begin position="56"/>
        <end position="77"/>
    </location>
</feature>
<sequence length="79" mass="8378">MSSTQDVGQEPASLLQTVINSIDDSVLLKVAIAGVLLFVSGWLLDVGANEGVWAAIFGAWGSGLVLVGLSCYGVIWWRR</sequence>
<dbReference type="RefSeq" id="WP_247994948.1">
    <property type="nucleotide sequence ID" value="NZ_CP096020.1"/>
</dbReference>
<evidence type="ECO:0000313" key="2">
    <source>
        <dbReference type="EMBL" id="UPM44294.1"/>
    </source>
</evidence>